<evidence type="ECO:0000256" key="9">
    <source>
        <dbReference type="ARBA" id="ARBA00022723"/>
    </source>
</evidence>
<evidence type="ECO:0000256" key="14">
    <source>
        <dbReference type="ARBA" id="ARBA00023242"/>
    </source>
</evidence>
<evidence type="ECO:0000313" key="18">
    <source>
        <dbReference type="EMBL" id="EDW97297.2"/>
    </source>
</evidence>
<keyword evidence="9" id="KW-0479">Metal-binding</keyword>
<protein>
    <recommendedName>
        <fullName evidence="17">EF-hand domain-containing protein</fullName>
    </recommendedName>
</protein>
<dbReference type="KEGG" id="dya:Dyak_GE24409"/>
<keyword evidence="6" id="KW-0963">Cytoplasm</keyword>
<keyword evidence="5" id="KW-1003">Cell membrane</keyword>
<dbReference type="eggNOG" id="KOG0034">
    <property type="taxonomic scope" value="Eukaryota"/>
</dbReference>
<evidence type="ECO:0000256" key="10">
    <source>
        <dbReference type="ARBA" id="ARBA00022737"/>
    </source>
</evidence>
<keyword evidence="14" id="KW-0539">Nucleus</keyword>
<evidence type="ECO:0000256" key="3">
    <source>
        <dbReference type="ARBA" id="ARBA00004496"/>
    </source>
</evidence>
<evidence type="ECO:0000256" key="13">
    <source>
        <dbReference type="ARBA" id="ARBA00023136"/>
    </source>
</evidence>
<dbReference type="PROSITE" id="PS50222">
    <property type="entry name" value="EF_HAND_2"/>
    <property type="match status" value="1"/>
</dbReference>
<keyword evidence="15" id="KW-0449">Lipoprotein</keyword>
<accession>B4PQK1</accession>
<keyword evidence="7" id="KW-0597">Phosphoprotein</keyword>
<dbReference type="PROSITE" id="PS00018">
    <property type="entry name" value="EF_HAND_1"/>
    <property type="match status" value="1"/>
</dbReference>
<keyword evidence="11" id="KW-0106">Calcium</keyword>
<dbReference type="CDD" id="cd00051">
    <property type="entry name" value="EFh"/>
    <property type="match status" value="1"/>
</dbReference>
<comment type="subcellular location">
    <subcellularLocation>
        <location evidence="2">Cell membrane</location>
    </subcellularLocation>
    <subcellularLocation>
        <location evidence="3">Cytoplasm</location>
    </subcellularLocation>
    <subcellularLocation>
        <location evidence="1">Nucleus</location>
    </subcellularLocation>
</comment>
<reference evidence="18 19" key="1">
    <citation type="journal article" date="2007" name="Nature">
        <title>Evolution of genes and genomes on the Drosophila phylogeny.</title>
        <authorList>
            <consortium name="Drosophila 12 Genomes Consortium"/>
            <person name="Clark A.G."/>
            <person name="Eisen M.B."/>
            <person name="Smith D.R."/>
            <person name="Bergman C.M."/>
            <person name="Oliver B."/>
            <person name="Markow T.A."/>
            <person name="Kaufman T.C."/>
            <person name="Kellis M."/>
            <person name="Gelbart W."/>
            <person name="Iyer V.N."/>
            <person name="Pollard D.A."/>
            <person name="Sackton T.B."/>
            <person name="Larracuente A.M."/>
            <person name="Singh N.D."/>
            <person name="Abad J.P."/>
            <person name="Abt D.N."/>
            <person name="Adryan B."/>
            <person name="Aguade M."/>
            <person name="Akashi H."/>
            <person name="Anderson W.W."/>
            <person name="Aquadro C.F."/>
            <person name="Ardell D.H."/>
            <person name="Arguello R."/>
            <person name="Artieri C.G."/>
            <person name="Barbash D.A."/>
            <person name="Barker D."/>
            <person name="Barsanti P."/>
            <person name="Batterham P."/>
            <person name="Batzoglou S."/>
            <person name="Begun D."/>
            <person name="Bhutkar A."/>
            <person name="Blanco E."/>
            <person name="Bosak S.A."/>
            <person name="Bradley R.K."/>
            <person name="Brand A.D."/>
            <person name="Brent M.R."/>
            <person name="Brooks A.N."/>
            <person name="Brown R.H."/>
            <person name="Butlin R.K."/>
            <person name="Caggese C."/>
            <person name="Calvi B.R."/>
            <person name="Bernardo de Carvalho A."/>
            <person name="Caspi A."/>
            <person name="Castrezana S."/>
            <person name="Celniker S.E."/>
            <person name="Chang J.L."/>
            <person name="Chapple C."/>
            <person name="Chatterji S."/>
            <person name="Chinwalla A."/>
            <person name="Civetta A."/>
            <person name="Clifton S.W."/>
            <person name="Comeron J.M."/>
            <person name="Costello J.C."/>
            <person name="Coyne J.A."/>
            <person name="Daub J."/>
            <person name="David R.G."/>
            <person name="Delcher A.L."/>
            <person name="Delehaunty K."/>
            <person name="Do C.B."/>
            <person name="Ebling H."/>
            <person name="Edwards K."/>
            <person name="Eickbush T."/>
            <person name="Evans J.D."/>
            <person name="Filipski A."/>
            <person name="Findeiss S."/>
            <person name="Freyhult E."/>
            <person name="Fulton L."/>
            <person name="Fulton R."/>
            <person name="Garcia A.C."/>
            <person name="Gardiner A."/>
            <person name="Garfield D.A."/>
            <person name="Garvin B.E."/>
            <person name="Gibson G."/>
            <person name="Gilbert D."/>
            <person name="Gnerre S."/>
            <person name="Godfrey J."/>
            <person name="Good R."/>
            <person name="Gotea V."/>
            <person name="Gravely B."/>
            <person name="Greenberg A.J."/>
            <person name="Griffiths-Jones S."/>
            <person name="Gross S."/>
            <person name="Guigo R."/>
            <person name="Gustafson E.A."/>
            <person name="Haerty W."/>
            <person name="Hahn M.W."/>
            <person name="Halligan D.L."/>
            <person name="Halpern A.L."/>
            <person name="Halter G.M."/>
            <person name="Han M.V."/>
            <person name="Heger A."/>
            <person name="Hillier L."/>
            <person name="Hinrichs A.S."/>
            <person name="Holmes I."/>
            <person name="Hoskins R.A."/>
            <person name="Hubisz M.J."/>
            <person name="Hultmark D."/>
            <person name="Huntley M.A."/>
            <person name="Jaffe D.B."/>
            <person name="Jagadeeshan S."/>
            <person name="Jeck W.R."/>
            <person name="Johnson J."/>
            <person name="Jones C.D."/>
            <person name="Jordan W.C."/>
            <person name="Karpen G.H."/>
            <person name="Kataoka E."/>
            <person name="Keightley P.D."/>
            <person name="Kheradpour P."/>
            <person name="Kirkness E.F."/>
            <person name="Koerich L.B."/>
            <person name="Kristiansen K."/>
            <person name="Kudrna D."/>
            <person name="Kulathinal R.J."/>
            <person name="Kumar S."/>
            <person name="Kwok R."/>
            <person name="Lander E."/>
            <person name="Langley C.H."/>
            <person name="Lapoint R."/>
            <person name="Lazzaro B.P."/>
            <person name="Lee S.J."/>
            <person name="Levesque L."/>
            <person name="Li R."/>
            <person name="Lin C.F."/>
            <person name="Lin M.F."/>
            <person name="Lindblad-Toh K."/>
            <person name="Llopart A."/>
            <person name="Long M."/>
            <person name="Low L."/>
            <person name="Lozovsky E."/>
            <person name="Lu J."/>
            <person name="Luo M."/>
            <person name="Machado C.A."/>
            <person name="Makalowski W."/>
            <person name="Marzo M."/>
            <person name="Matsuda M."/>
            <person name="Matzkin L."/>
            <person name="McAllister B."/>
            <person name="McBride C.S."/>
            <person name="McKernan B."/>
            <person name="McKernan K."/>
            <person name="Mendez-Lago M."/>
            <person name="Minx P."/>
            <person name="Mollenhauer M.U."/>
            <person name="Montooth K."/>
            <person name="Mount S.M."/>
            <person name="Mu X."/>
            <person name="Myers E."/>
            <person name="Negre B."/>
            <person name="Newfeld S."/>
            <person name="Nielsen R."/>
            <person name="Noor M.A."/>
            <person name="O'Grady P."/>
            <person name="Pachter L."/>
            <person name="Papaceit M."/>
            <person name="Parisi M.J."/>
            <person name="Parisi M."/>
            <person name="Parts L."/>
            <person name="Pedersen J.S."/>
            <person name="Pesole G."/>
            <person name="Phillippy A.M."/>
            <person name="Ponting C.P."/>
            <person name="Pop M."/>
            <person name="Porcelli D."/>
            <person name="Powell J.R."/>
            <person name="Prohaska S."/>
            <person name="Pruitt K."/>
            <person name="Puig M."/>
            <person name="Quesneville H."/>
            <person name="Ram K.R."/>
            <person name="Rand D."/>
            <person name="Rasmussen M.D."/>
            <person name="Reed L.K."/>
            <person name="Reenan R."/>
            <person name="Reily A."/>
            <person name="Remington K.A."/>
            <person name="Rieger T.T."/>
            <person name="Ritchie M.G."/>
            <person name="Robin C."/>
            <person name="Rogers Y.H."/>
            <person name="Rohde C."/>
            <person name="Rozas J."/>
            <person name="Rubenfield M.J."/>
            <person name="Ruiz A."/>
            <person name="Russo S."/>
            <person name="Salzberg S.L."/>
            <person name="Sanchez-Gracia A."/>
            <person name="Saranga D.J."/>
            <person name="Sato H."/>
            <person name="Schaeffer S.W."/>
            <person name="Schatz M.C."/>
            <person name="Schlenke T."/>
            <person name="Schwartz R."/>
            <person name="Segarra C."/>
            <person name="Singh R.S."/>
            <person name="Sirot L."/>
            <person name="Sirota M."/>
            <person name="Sisneros N.B."/>
            <person name="Smith C.D."/>
            <person name="Smith T.F."/>
            <person name="Spieth J."/>
            <person name="Stage D.E."/>
            <person name="Stark A."/>
            <person name="Stephan W."/>
            <person name="Strausberg R.L."/>
            <person name="Strempel S."/>
            <person name="Sturgill D."/>
            <person name="Sutton G."/>
            <person name="Sutton G.G."/>
            <person name="Tao W."/>
            <person name="Teichmann S."/>
            <person name="Tobari Y.N."/>
            <person name="Tomimura Y."/>
            <person name="Tsolas J.M."/>
            <person name="Valente V.L."/>
            <person name="Venter E."/>
            <person name="Venter J.C."/>
            <person name="Vicario S."/>
            <person name="Vieira F.G."/>
            <person name="Vilella A.J."/>
            <person name="Villasante A."/>
            <person name="Walenz B."/>
            <person name="Wang J."/>
            <person name="Wasserman M."/>
            <person name="Watts T."/>
            <person name="Wilson D."/>
            <person name="Wilson R.K."/>
            <person name="Wing R.A."/>
            <person name="Wolfner M.F."/>
            <person name="Wong A."/>
            <person name="Wong G.K."/>
            <person name="Wu C.I."/>
            <person name="Wu G."/>
            <person name="Yamamoto D."/>
            <person name="Yang H.P."/>
            <person name="Yang S.P."/>
            <person name="Yorke J.A."/>
            <person name="Yoshida K."/>
            <person name="Zdobnov E."/>
            <person name="Zhang P."/>
            <person name="Zhang Y."/>
            <person name="Zimin A.V."/>
            <person name="Baldwin J."/>
            <person name="Abdouelleil A."/>
            <person name="Abdulkadir J."/>
            <person name="Abebe A."/>
            <person name="Abera B."/>
            <person name="Abreu J."/>
            <person name="Acer S.C."/>
            <person name="Aftuck L."/>
            <person name="Alexander A."/>
            <person name="An P."/>
            <person name="Anderson E."/>
            <person name="Anderson S."/>
            <person name="Arachi H."/>
            <person name="Azer M."/>
            <person name="Bachantsang P."/>
            <person name="Barry A."/>
            <person name="Bayul T."/>
            <person name="Berlin A."/>
            <person name="Bessette D."/>
            <person name="Bloom T."/>
            <person name="Blye J."/>
            <person name="Boguslavskiy L."/>
            <person name="Bonnet C."/>
            <person name="Boukhgalter B."/>
            <person name="Bourzgui I."/>
            <person name="Brown A."/>
            <person name="Cahill P."/>
            <person name="Channer S."/>
            <person name="Cheshatsang Y."/>
            <person name="Chuda L."/>
            <person name="Citroen M."/>
            <person name="Collymore A."/>
            <person name="Cooke P."/>
            <person name="Costello M."/>
            <person name="D'Aco K."/>
            <person name="Daza R."/>
            <person name="De Haan G."/>
            <person name="DeGray S."/>
            <person name="DeMaso C."/>
            <person name="Dhargay N."/>
            <person name="Dooley K."/>
            <person name="Dooley E."/>
            <person name="Doricent M."/>
            <person name="Dorje P."/>
            <person name="Dorjee K."/>
            <person name="Dupes A."/>
            <person name="Elong R."/>
            <person name="Falk J."/>
            <person name="Farina A."/>
            <person name="Faro S."/>
            <person name="Ferguson D."/>
            <person name="Fisher S."/>
            <person name="Foley C.D."/>
            <person name="Franke A."/>
            <person name="Friedrich D."/>
            <person name="Gadbois L."/>
            <person name="Gearin G."/>
            <person name="Gearin C.R."/>
            <person name="Giannoukos G."/>
            <person name="Goode T."/>
            <person name="Graham J."/>
            <person name="Grandbois E."/>
            <person name="Grewal S."/>
            <person name="Gyaltsen K."/>
            <person name="Hafez N."/>
            <person name="Hagos B."/>
            <person name="Hall J."/>
            <person name="Henson C."/>
            <person name="Hollinger A."/>
            <person name="Honan T."/>
            <person name="Huard M.D."/>
            <person name="Hughes L."/>
            <person name="Hurhula B."/>
            <person name="Husby M.E."/>
            <person name="Kamat A."/>
            <person name="Kanga B."/>
            <person name="Kashin S."/>
            <person name="Khazanovich D."/>
            <person name="Kisner P."/>
            <person name="Lance K."/>
            <person name="Lara M."/>
            <person name="Lee W."/>
            <person name="Lennon N."/>
            <person name="Letendre F."/>
            <person name="LeVine R."/>
            <person name="Lipovsky A."/>
            <person name="Liu X."/>
            <person name="Liu J."/>
            <person name="Liu S."/>
            <person name="Lokyitsang T."/>
            <person name="Lokyitsang Y."/>
            <person name="Lubonja R."/>
            <person name="Lui A."/>
            <person name="MacDonald P."/>
            <person name="Magnisalis V."/>
            <person name="Maru K."/>
            <person name="Matthews C."/>
            <person name="McCusker W."/>
            <person name="McDonough S."/>
            <person name="Mehta T."/>
            <person name="Meldrim J."/>
            <person name="Meneus L."/>
            <person name="Mihai O."/>
            <person name="Mihalev A."/>
            <person name="Mihova T."/>
            <person name="Mittelman R."/>
            <person name="Mlenga V."/>
            <person name="Montmayeur A."/>
            <person name="Mulrain L."/>
            <person name="Navidi A."/>
            <person name="Naylor J."/>
            <person name="Negash T."/>
            <person name="Nguyen T."/>
            <person name="Nguyen N."/>
            <person name="Nicol R."/>
            <person name="Norbu C."/>
            <person name="Norbu N."/>
            <person name="Novod N."/>
            <person name="O'Neill B."/>
            <person name="Osman S."/>
            <person name="Markiewicz E."/>
            <person name="Oyono O.L."/>
            <person name="Patti C."/>
            <person name="Phunkhang P."/>
            <person name="Pierre F."/>
            <person name="Priest M."/>
            <person name="Raghuraman S."/>
            <person name="Rege F."/>
            <person name="Reyes R."/>
            <person name="Rise C."/>
            <person name="Rogov P."/>
            <person name="Ross K."/>
            <person name="Ryan E."/>
            <person name="Settipalli S."/>
            <person name="Shea T."/>
            <person name="Sherpa N."/>
            <person name="Shi L."/>
            <person name="Shih D."/>
            <person name="Sparrow T."/>
            <person name="Spaulding J."/>
            <person name="Stalker J."/>
            <person name="Stange-Thomann N."/>
            <person name="Stavropoulos S."/>
            <person name="Stone C."/>
            <person name="Strader C."/>
            <person name="Tesfaye S."/>
            <person name="Thomson T."/>
            <person name="Thoulutsang Y."/>
            <person name="Thoulutsang D."/>
            <person name="Topham K."/>
            <person name="Topping I."/>
            <person name="Tsamla T."/>
            <person name="Vassiliev H."/>
            <person name="Vo A."/>
            <person name="Wangchuk T."/>
            <person name="Wangdi T."/>
            <person name="Weiand M."/>
            <person name="Wilkinson J."/>
            <person name="Wilson A."/>
            <person name="Yadav S."/>
            <person name="Young G."/>
            <person name="Yu Q."/>
            <person name="Zembek L."/>
            <person name="Zhong D."/>
            <person name="Zimmer A."/>
            <person name="Zwirko Z."/>
            <person name="Jaffe D.B."/>
            <person name="Alvarez P."/>
            <person name="Brockman W."/>
            <person name="Butler J."/>
            <person name="Chin C."/>
            <person name="Gnerre S."/>
            <person name="Grabherr M."/>
            <person name="Kleber M."/>
            <person name="Mauceli E."/>
            <person name="MacCallum I."/>
        </authorList>
    </citation>
    <scope>NUCLEOTIDE SEQUENCE [LARGE SCALE GENOMIC DNA]</scope>
    <source>
        <strain evidence="19">Tai18E2 / Tucson 14021-0261.01</strain>
    </source>
</reference>
<dbReference type="OrthoDB" id="191686at2759"/>
<dbReference type="GO" id="GO:0005737">
    <property type="term" value="C:cytoplasm"/>
    <property type="evidence" value="ECO:0007669"/>
    <property type="project" value="UniProtKB-SubCell"/>
</dbReference>
<keyword evidence="4" id="KW-0813">Transport</keyword>
<keyword evidence="10" id="KW-0677">Repeat</keyword>
<dbReference type="Proteomes" id="UP000002282">
    <property type="component" value="Chromosome 3R"/>
</dbReference>
<keyword evidence="12" id="KW-0653">Protein transport</keyword>
<dbReference type="EMBL" id="CM000160">
    <property type="protein sequence ID" value="EDW97297.2"/>
    <property type="molecule type" value="Genomic_DNA"/>
</dbReference>
<evidence type="ECO:0000256" key="8">
    <source>
        <dbReference type="ARBA" id="ARBA00022707"/>
    </source>
</evidence>
<evidence type="ECO:0000256" key="12">
    <source>
        <dbReference type="ARBA" id="ARBA00022927"/>
    </source>
</evidence>
<comment type="similarity">
    <text evidence="16">Belongs to the calcineurin regulatory subunit family. CHP subfamily.</text>
</comment>
<organism evidence="18 19">
    <name type="scientific">Drosophila yakuba</name>
    <name type="common">Fruit fly</name>
    <dbReference type="NCBI Taxonomy" id="7245"/>
    <lineage>
        <taxon>Eukaryota</taxon>
        <taxon>Metazoa</taxon>
        <taxon>Ecdysozoa</taxon>
        <taxon>Arthropoda</taxon>
        <taxon>Hexapoda</taxon>
        <taxon>Insecta</taxon>
        <taxon>Pterygota</taxon>
        <taxon>Neoptera</taxon>
        <taxon>Endopterygota</taxon>
        <taxon>Diptera</taxon>
        <taxon>Brachycera</taxon>
        <taxon>Muscomorpha</taxon>
        <taxon>Ephydroidea</taxon>
        <taxon>Drosophilidae</taxon>
        <taxon>Drosophila</taxon>
        <taxon>Sophophora</taxon>
    </lineage>
</organism>
<evidence type="ECO:0000256" key="7">
    <source>
        <dbReference type="ARBA" id="ARBA00022553"/>
    </source>
</evidence>
<keyword evidence="8" id="KW-0519">Myristate</keyword>
<proteinExistence type="inferred from homology"/>
<evidence type="ECO:0000313" key="19">
    <source>
        <dbReference type="Proteomes" id="UP000002282"/>
    </source>
</evidence>
<evidence type="ECO:0000256" key="2">
    <source>
        <dbReference type="ARBA" id="ARBA00004236"/>
    </source>
</evidence>
<name>B4PQK1_DROYA</name>
<dbReference type="InterPro" id="IPR051875">
    <property type="entry name" value="Calcineurin_B_homologous"/>
</dbReference>
<gene>
    <name evidence="18" type="primary">Dyak\GE24409</name>
    <name evidence="18" type="synonym">dyak_GLEANR_8109</name>
    <name evidence="18" type="synonym">GE24409</name>
    <name evidence="18" type="ORF">Dyak_GE24409</name>
</gene>
<dbReference type="SMART" id="SM00054">
    <property type="entry name" value="EFh"/>
    <property type="match status" value="2"/>
</dbReference>
<evidence type="ECO:0000256" key="1">
    <source>
        <dbReference type="ARBA" id="ARBA00004123"/>
    </source>
</evidence>
<dbReference type="InterPro" id="IPR002048">
    <property type="entry name" value="EF_hand_dom"/>
</dbReference>
<evidence type="ECO:0000259" key="17">
    <source>
        <dbReference type="PROSITE" id="PS50222"/>
    </source>
</evidence>
<dbReference type="InterPro" id="IPR018247">
    <property type="entry name" value="EF_Hand_1_Ca_BS"/>
</dbReference>
<evidence type="ECO:0000256" key="11">
    <source>
        <dbReference type="ARBA" id="ARBA00022837"/>
    </source>
</evidence>
<dbReference type="HOGENOM" id="CLU_1278816_0_0_1"/>
<evidence type="ECO:0000256" key="6">
    <source>
        <dbReference type="ARBA" id="ARBA00022490"/>
    </source>
</evidence>
<evidence type="ECO:0000256" key="4">
    <source>
        <dbReference type="ARBA" id="ARBA00022448"/>
    </source>
</evidence>
<dbReference type="SMR" id="B4PQK1"/>
<evidence type="ECO:0000256" key="15">
    <source>
        <dbReference type="ARBA" id="ARBA00023288"/>
    </source>
</evidence>
<dbReference type="SUPFAM" id="SSF47473">
    <property type="entry name" value="EF-hand"/>
    <property type="match status" value="1"/>
</dbReference>
<dbReference type="GO" id="GO:0005886">
    <property type="term" value="C:plasma membrane"/>
    <property type="evidence" value="ECO:0007669"/>
    <property type="project" value="UniProtKB-SubCell"/>
</dbReference>
<keyword evidence="19" id="KW-1185">Reference proteome</keyword>
<sequence>MLSVEIFKYCNFKKSVLIGSPCRMGCLCLRKSASYPSVPQDIMNTLKKNTALSRSQIKYLYIRFYQFSGGGKEPPSHLHKYNFYSGLLQLNPLLPTILNSMFGDKVKITFLDFAMFLSTFQAHSLKTSNELKNAMMDKKLKLIFNMYDNNKDGRITRYDLVIVVHKLFSNLLDHVQIMRIVDSMMKEMDYSDSNQILFADFCKALECFDMTEMMVTRIPEFHGRTTDELQ</sequence>
<dbReference type="AlphaFoldDB" id="B4PQK1"/>
<evidence type="ECO:0000256" key="5">
    <source>
        <dbReference type="ARBA" id="ARBA00022475"/>
    </source>
</evidence>
<dbReference type="GO" id="GO:0005634">
    <property type="term" value="C:nucleus"/>
    <property type="evidence" value="ECO:0007669"/>
    <property type="project" value="UniProtKB-SubCell"/>
</dbReference>
<dbReference type="Gene3D" id="1.10.238.10">
    <property type="entry name" value="EF-hand"/>
    <property type="match status" value="1"/>
</dbReference>
<dbReference type="GO" id="GO:0005509">
    <property type="term" value="F:calcium ion binding"/>
    <property type="evidence" value="ECO:0007669"/>
    <property type="project" value="InterPro"/>
</dbReference>
<dbReference type="InterPro" id="IPR011992">
    <property type="entry name" value="EF-hand-dom_pair"/>
</dbReference>
<dbReference type="GO" id="GO:0015031">
    <property type="term" value="P:protein transport"/>
    <property type="evidence" value="ECO:0007669"/>
    <property type="project" value="UniProtKB-KW"/>
</dbReference>
<dbReference type="Pfam" id="PF13499">
    <property type="entry name" value="EF-hand_7"/>
    <property type="match status" value="1"/>
</dbReference>
<dbReference type="PANTHER" id="PTHR46002">
    <property type="entry name" value="EG:114D9.1 PROTEIN-RELATED"/>
    <property type="match status" value="1"/>
</dbReference>
<reference evidence="18 19" key="2">
    <citation type="journal article" date="2007" name="PLoS Biol.">
        <title>Principles of genome evolution in the Drosophila melanogaster species group.</title>
        <authorList>
            <person name="Ranz J.M."/>
            <person name="Maurin D."/>
            <person name="Chan Y.S."/>
            <person name="von Grotthuss M."/>
            <person name="Hillier L.W."/>
            <person name="Roote J."/>
            <person name="Ashburner M."/>
            <person name="Bergman C.M."/>
        </authorList>
    </citation>
    <scope>NUCLEOTIDE SEQUENCE [LARGE SCALE GENOMIC DNA]</scope>
    <source>
        <strain evidence="19">Tai18E2 / Tucson 14021-0261.01</strain>
    </source>
</reference>
<feature type="domain" description="EF-hand" evidence="17">
    <location>
        <begin position="135"/>
        <end position="170"/>
    </location>
</feature>
<evidence type="ECO:0000256" key="16">
    <source>
        <dbReference type="ARBA" id="ARBA00038164"/>
    </source>
</evidence>
<keyword evidence="13" id="KW-0472">Membrane</keyword>